<evidence type="ECO:0000313" key="3">
    <source>
        <dbReference type="EMBL" id="QEG00888.1"/>
    </source>
</evidence>
<feature type="transmembrane region" description="Helical" evidence="2">
    <location>
        <begin position="103"/>
        <end position="124"/>
    </location>
</feature>
<evidence type="ECO:0000256" key="2">
    <source>
        <dbReference type="SAM" id="Phobius"/>
    </source>
</evidence>
<dbReference type="EMBL" id="CP036264">
    <property type="protein sequence ID" value="QEG00888.1"/>
    <property type="molecule type" value="Genomic_DNA"/>
</dbReference>
<evidence type="ECO:0008006" key="5">
    <source>
        <dbReference type="Google" id="ProtNLM"/>
    </source>
</evidence>
<dbReference type="Proteomes" id="UP000321353">
    <property type="component" value="Chromosome"/>
</dbReference>
<sequence>MTNPKKFHFQTDNGNQFFMNDSNQDQRDRDQAMEAVDAAIARGKKIEAVKLYREFSGQSLRQCKAFVESRMKQTPPGLDDTAGDSASTDPTAIDSQRSGCFSMLMLILSFAGLSCIGGLLGTIIRE</sequence>
<feature type="compositionally biased region" description="Polar residues" evidence="1">
    <location>
        <begin position="10"/>
        <end position="23"/>
    </location>
</feature>
<proteinExistence type="predicted"/>
<protein>
    <recommendedName>
        <fullName evidence="5">Ribosomal protein L7/L12 C-terminal domain-containing protein</fullName>
    </recommendedName>
</protein>
<dbReference type="InterPro" id="IPR014719">
    <property type="entry name" value="Ribosomal_bL12_C/ClpS-like"/>
</dbReference>
<dbReference type="KEGG" id="smam:Mal15_49640"/>
<accession>A0A5B9MPP1</accession>
<dbReference type="Gene3D" id="3.30.1390.10">
    <property type="match status" value="1"/>
</dbReference>
<reference evidence="3 4" key="1">
    <citation type="submission" date="2019-02" db="EMBL/GenBank/DDBJ databases">
        <title>Planctomycetal bacteria perform biofilm scaping via a novel small molecule.</title>
        <authorList>
            <person name="Jeske O."/>
            <person name="Boedeker C."/>
            <person name="Wiegand S."/>
            <person name="Breitling P."/>
            <person name="Kallscheuer N."/>
            <person name="Jogler M."/>
            <person name="Rohde M."/>
            <person name="Petersen J."/>
            <person name="Medema M.H."/>
            <person name="Surup F."/>
            <person name="Jogler C."/>
        </authorList>
    </citation>
    <scope>NUCLEOTIDE SEQUENCE [LARGE SCALE GENOMIC DNA]</scope>
    <source>
        <strain evidence="3 4">Mal15</strain>
    </source>
</reference>
<gene>
    <name evidence="3" type="ORF">Mal15_49640</name>
</gene>
<keyword evidence="4" id="KW-1185">Reference proteome</keyword>
<feature type="region of interest" description="Disordered" evidence="1">
    <location>
        <begin position="1"/>
        <end position="28"/>
    </location>
</feature>
<keyword evidence="2" id="KW-1133">Transmembrane helix</keyword>
<feature type="region of interest" description="Disordered" evidence="1">
    <location>
        <begin position="71"/>
        <end position="92"/>
    </location>
</feature>
<organism evidence="3 4">
    <name type="scientific">Stieleria maiorica</name>
    <dbReference type="NCBI Taxonomy" id="2795974"/>
    <lineage>
        <taxon>Bacteria</taxon>
        <taxon>Pseudomonadati</taxon>
        <taxon>Planctomycetota</taxon>
        <taxon>Planctomycetia</taxon>
        <taxon>Pirellulales</taxon>
        <taxon>Pirellulaceae</taxon>
        <taxon>Stieleria</taxon>
    </lineage>
</organism>
<dbReference type="RefSeq" id="WP_147870055.1">
    <property type="nucleotide sequence ID" value="NZ_CP036264.1"/>
</dbReference>
<evidence type="ECO:0000256" key="1">
    <source>
        <dbReference type="SAM" id="MobiDB-lite"/>
    </source>
</evidence>
<dbReference type="AlphaFoldDB" id="A0A5B9MPP1"/>
<name>A0A5B9MPP1_9BACT</name>
<evidence type="ECO:0000313" key="4">
    <source>
        <dbReference type="Proteomes" id="UP000321353"/>
    </source>
</evidence>
<keyword evidence="2" id="KW-0812">Transmembrane</keyword>
<keyword evidence="2" id="KW-0472">Membrane</keyword>